<organism evidence="1 2">
    <name type="scientific">Sphingosinicella rhizophila</name>
    <dbReference type="NCBI Taxonomy" id="3050082"/>
    <lineage>
        <taxon>Bacteria</taxon>
        <taxon>Pseudomonadati</taxon>
        <taxon>Pseudomonadota</taxon>
        <taxon>Alphaproteobacteria</taxon>
        <taxon>Sphingomonadales</taxon>
        <taxon>Sphingosinicellaceae</taxon>
        <taxon>Sphingosinicella</taxon>
    </lineage>
</organism>
<evidence type="ECO:0000313" key="1">
    <source>
        <dbReference type="EMBL" id="MDT9597336.1"/>
    </source>
</evidence>
<dbReference type="Gene3D" id="3.30.70.100">
    <property type="match status" value="1"/>
</dbReference>
<protein>
    <submittedName>
        <fullName evidence="1">DUF1428 family protein</fullName>
    </submittedName>
</protein>
<dbReference type="InterPro" id="IPR011008">
    <property type="entry name" value="Dimeric_a/b-barrel"/>
</dbReference>
<gene>
    <name evidence="1" type="ORF">RQX22_00030</name>
</gene>
<dbReference type="InterPro" id="IPR009874">
    <property type="entry name" value="DUF1428"/>
</dbReference>
<name>A0ABU3Q1N9_9SPHN</name>
<evidence type="ECO:0000313" key="2">
    <source>
        <dbReference type="Proteomes" id="UP001259572"/>
    </source>
</evidence>
<dbReference type="EMBL" id="JAVUPU010000001">
    <property type="protein sequence ID" value="MDT9597336.1"/>
    <property type="molecule type" value="Genomic_DNA"/>
</dbReference>
<reference evidence="1 2" key="1">
    <citation type="submission" date="2023-05" db="EMBL/GenBank/DDBJ databases">
        <authorList>
            <person name="Guo Y."/>
        </authorList>
    </citation>
    <scope>NUCLEOTIDE SEQUENCE [LARGE SCALE GENOMIC DNA]</scope>
    <source>
        <strain evidence="1 2">GR2756</strain>
    </source>
</reference>
<dbReference type="Pfam" id="PF07237">
    <property type="entry name" value="DUF1428"/>
    <property type="match status" value="1"/>
</dbReference>
<sequence length="135" mass="15024">MAFNDITIVPVRTDKKAAYLEFSARIAAIYREYGAVRVVDCWQKEDASDDEDFHAADALANYAAGDLPKMRKLAGAREGETVVVSFTEWPSREVRDLGVKAVAVDPRIQATMDEEPVFDGRRLIAGGFEVELDVR</sequence>
<accession>A0ABU3Q1N9</accession>
<dbReference type="RefSeq" id="WP_315722475.1">
    <property type="nucleotide sequence ID" value="NZ_JAVUPU010000001.1"/>
</dbReference>
<comment type="caution">
    <text evidence="1">The sequence shown here is derived from an EMBL/GenBank/DDBJ whole genome shotgun (WGS) entry which is preliminary data.</text>
</comment>
<dbReference type="SUPFAM" id="SSF54909">
    <property type="entry name" value="Dimeric alpha+beta barrel"/>
    <property type="match status" value="1"/>
</dbReference>
<dbReference type="Proteomes" id="UP001259572">
    <property type="component" value="Unassembled WGS sequence"/>
</dbReference>
<proteinExistence type="predicted"/>
<keyword evidence="2" id="KW-1185">Reference proteome</keyword>